<dbReference type="EMBL" id="ML996082">
    <property type="protein sequence ID" value="KAF2156397.1"/>
    <property type="molecule type" value="Genomic_DNA"/>
</dbReference>
<feature type="region of interest" description="Disordered" evidence="1">
    <location>
        <begin position="106"/>
        <end position="140"/>
    </location>
</feature>
<feature type="compositionally biased region" description="Polar residues" evidence="1">
    <location>
        <begin position="443"/>
        <end position="454"/>
    </location>
</feature>
<evidence type="ECO:0000313" key="3">
    <source>
        <dbReference type="Proteomes" id="UP000799439"/>
    </source>
</evidence>
<protein>
    <submittedName>
        <fullName evidence="2">Uncharacterized protein</fullName>
    </submittedName>
</protein>
<dbReference type="AlphaFoldDB" id="A0A9P4J6R2"/>
<comment type="caution">
    <text evidence="2">The sequence shown here is derived from an EMBL/GenBank/DDBJ whole genome shotgun (WGS) entry which is preliminary data.</text>
</comment>
<gene>
    <name evidence="2" type="ORF">K461DRAFT_291315</name>
</gene>
<feature type="compositionally biased region" description="Basic and acidic residues" evidence="1">
    <location>
        <begin position="106"/>
        <end position="117"/>
    </location>
</feature>
<feature type="compositionally biased region" description="Pro residues" evidence="1">
    <location>
        <begin position="430"/>
        <end position="439"/>
    </location>
</feature>
<feature type="compositionally biased region" description="Pro residues" evidence="1">
    <location>
        <begin position="455"/>
        <end position="482"/>
    </location>
</feature>
<evidence type="ECO:0000256" key="1">
    <source>
        <dbReference type="SAM" id="MobiDB-lite"/>
    </source>
</evidence>
<feature type="region of interest" description="Disordered" evidence="1">
    <location>
        <begin position="346"/>
        <end position="374"/>
    </location>
</feature>
<name>A0A9P4J6R2_9PEZI</name>
<feature type="region of interest" description="Disordered" evidence="1">
    <location>
        <begin position="183"/>
        <end position="261"/>
    </location>
</feature>
<feature type="compositionally biased region" description="Polar residues" evidence="1">
    <location>
        <begin position="13"/>
        <end position="27"/>
    </location>
</feature>
<proteinExistence type="predicted"/>
<dbReference type="Proteomes" id="UP000799439">
    <property type="component" value="Unassembled WGS sequence"/>
</dbReference>
<feature type="compositionally biased region" description="Low complexity" evidence="1">
    <location>
        <begin position="360"/>
        <end position="372"/>
    </location>
</feature>
<feature type="region of interest" description="Disordered" evidence="1">
    <location>
        <begin position="1"/>
        <end position="38"/>
    </location>
</feature>
<sequence>MAAVDPLQGDPIQDSTLRNVQSMSSSNPDDDVLAHATAGTKRRYTEFADHELPSARRRLALSIDNKRRATTGGSNHVQLGSNTRRFLEKHTRGERFDFLWQDSESPHPLEAARREETISQTQDLSKDAHKKSILDQSHGTTEDQVDLAYEFYVSRADEDKSATTKRTSLSTLPIIIDLTLDDDEEGEGGAQIPYHESASLPDSPSCSPGPNPHESSRVSSQSPQRHMSYSTAEFNLSNSLTEDPPVTTTEQQDHHSCIQPSKDLCRPSKRFLSTTVAAIIASQSSTTGLQVIDQAAAPPCRRAREATELSPRPAHPSLSSIHAAVIASLDPATSLPVTAGAAILPQPSIETDGDDYSRLPSSSPMPSINSISFASTTPRDLSPALAAAAISVPRPQHAASPETSLPLASLTPPPPSVSPCSMIAASRGPISPPKTPPVHAPKASTSFSPIDLTTPSPPPSHPPPQIGPHPSSPSIIIPPPTRPSLPQAPELYRLRSRNLGTHWQRDLILPLSPSTPPWATLPRLPSVLHAARRFVRGQIVHIRCSNDASLPVAYIRDIRCLPSAAPGEPDDGRRSRVVLLAVLWCFTREHCWEKGGVRLPEGMTHGLTTWMDVVMWDTIDAVVDERKVRVDWRSVVDVRVSKGVVGIYTRDHRRVKWVFIP</sequence>
<keyword evidence="3" id="KW-1185">Reference proteome</keyword>
<feature type="compositionally biased region" description="Low complexity" evidence="1">
    <location>
        <begin position="398"/>
        <end position="410"/>
    </location>
</feature>
<feature type="compositionally biased region" description="Polar residues" evidence="1">
    <location>
        <begin position="217"/>
        <end position="250"/>
    </location>
</feature>
<feature type="region of interest" description="Disordered" evidence="1">
    <location>
        <begin position="395"/>
        <end position="482"/>
    </location>
</feature>
<reference evidence="2" key="1">
    <citation type="journal article" date="2020" name="Stud. Mycol.">
        <title>101 Dothideomycetes genomes: a test case for predicting lifestyles and emergence of pathogens.</title>
        <authorList>
            <person name="Haridas S."/>
            <person name="Albert R."/>
            <person name="Binder M."/>
            <person name="Bloem J."/>
            <person name="Labutti K."/>
            <person name="Salamov A."/>
            <person name="Andreopoulos B."/>
            <person name="Baker S."/>
            <person name="Barry K."/>
            <person name="Bills G."/>
            <person name="Bluhm B."/>
            <person name="Cannon C."/>
            <person name="Castanera R."/>
            <person name="Culley D."/>
            <person name="Daum C."/>
            <person name="Ezra D."/>
            <person name="Gonzalez J."/>
            <person name="Henrissat B."/>
            <person name="Kuo A."/>
            <person name="Liang C."/>
            <person name="Lipzen A."/>
            <person name="Lutzoni F."/>
            <person name="Magnuson J."/>
            <person name="Mondo S."/>
            <person name="Nolan M."/>
            <person name="Ohm R."/>
            <person name="Pangilinan J."/>
            <person name="Park H.-J."/>
            <person name="Ramirez L."/>
            <person name="Alfaro M."/>
            <person name="Sun H."/>
            <person name="Tritt A."/>
            <person name="Yoshinaga Y."/>
            <person name="Zwiers L.-H."/>
            <person name="Turgeon B."/>
            <person name="Goodwin S."/>
            <person name="Spatafora J."/>
            <person name="Crous P."/>
            <person name="Grigoriev I."/>
        </authorList>
    </citation>
    <scope>NUCLEOTIDE SEQUENCE</scope>
    <source>
        <strain evidence="2">CBS 260.36</strain>
    </source>
</reference>
<evidence type="ECO:0000313" key="2">
    <source>
        <dbReference type="EMBL" id="KAF2156397.1"/>
    </source>
</evidence>
<feature type="compositionally biased region" description="Basic and acidic residues" evidence="1">
    <location>
        <begin position="124"/>
        <end position="133"/>
    </location>
</feature>
<accession>A0A9P4J6R2</accession>
<organism evidence="2 3">
    <name type="scientific">Myriangium duriaei CBS 260.36</name>
    <dbReference type="NCBI Taxonomy" id="1168546"/>
    <lineage>
        <taxon>Eukaryota</taxon>
        <taxon>Fungi</taxon>
        <taxon>Dikarya</taxon>
        <taxon>Ascomycota</taxon>
        <taxon>Pezizomycotina</taxon>
        <taxon>Dothideomycetes</taxon>
        <taxon>Dothideomycetidae</taxon>
        <taxon>Myriangiales</taxon>
        <taxon>Myriangiaceae</taxon>
        <taxon>Myriangium</taxon>
    </lineage>
</organism>